<accession>A0A7H0IBD3</accession>
<sequence>MARENDRSGAFAYLKELGARPLVPTATMEYAPERYREQMRSSGGGDLAGVFQMNIMSTRSASVVLHEWQVTDITCRKSTVRATVSIPPQGGAAYEGLQLHIPPLAGEPVLADDTEGQGEPYFDTRYVEIGGGQPSAGFRVQAIGRPGMSCTWGVKVRYTDAYQKEGWVQLKNAEGEPLRLHTESPPRDTAQDWVFIVAPWRLCDRASPDFGRDEACVRRRAGA</sequence>
<organism evidence="1 2">
    <name type="scientific">Streptomyces roseirectus</name>
    <dbReference type="NCBI Taxonomy" id="2768066"/>
    <lineage>
        <taxon>Bacteria</taxon>
        <taxon>Bacillati</taxon>
        <taxon>Actinomycetota</taxon>
        <taxon>Actinomycetes</taxon>
        <taxon>Kitasatosporales</taxon>
        <taxon>Streptomycetaceae</taxon>
        <taxon>Streptomyces</taxon>
    </lineage>
</organism>
<dbReference type="RefSeq" id="WP_187747118.1">
    <property type="nucleotide sequence ID" value="NZ_CP060828.1"/>
</dbReference>
<keyword evidence="2" id="KW-1185">Reference proteome</keyword>
<evidence type="ECO:0000313" key="2">
    <source>
        <dbReference type="Proteomes" id="UP000516052"/>
    </source>
</evidence>
<protein>
    <submittedName>
        <fullName evidence="1">Uncharacterized protein</fullName>
    </submittedName>
</protein>
<gene>
    <name evidence="1" type="ORF">IAG44_11990</name>
</gene>
<dbReference type="Proteomes" id="UP000516052">
    <property type="component" value="Chromosome"/>
</dbReference>
<name>A0A7H0IBD3_9ACTN</name>
<dbReference type="KEGG" id="sroi:IAG44_11990"/>
<reference evidence="1 2" key="1">
    <citation type="submission" date="2020-08" db="EMBL/GenBank/DDBJ databases">
        <title>A novel species.</title>
        <authorList>
            <person name="Gao J."/>
        </authorList>
    </citation>
    <scope>NUCLEOTIDE SEQUENCE [LARGE SCALE GENOMIC DNA]</scope>
    <source>
        <strain evidence="1 2">CRXT-G-22</strain>
    </source>
</reference>
<dbReference type="AlphaFoldDB" id="A0A7H0IBD3"/>
<dbReference type="EMBL" id="CP060828">
    <property type="protein sequence ID" value="QNP70099.1"/>
    <property type="molecule type" value="Genomic_DNA"/>
</dbReference>
<evidence type="ECO:0000313" key="1">
    <source>
        <dbReference type="EMBL" id="QNP70099.1"/>
    </source>
</evidence>
<proteinExistence type="predicted"/>